<feature type="domain" description="Pyridoxamine kinase/Phosphomethylpyrimidine kinase" evidence="7">
    <location>
        <begin position="12"/>
        <end position="259"/>
    </location>
</feature>
<dbReference type="InterPro" id="IPR029056">
    <property type="entry name" value="Ribokinase-like"/>
</dbReference>
<name>A0A2I7N928_9NEIS</name>
<dbReference type="RefSeq" id="WP_102952235.1">
    <property type="nucleotide sequence ID" value="NZ_CP024847.1"/>
</dbReference>
<dbReference type="GO" id="GO:0005829">
    <property type="term" value="C:cytosol"/>
    <property type="evidence" value="ECO:0007669"/>
    <property type="project" value="TreeGrafter"/>
</dbReference>
<dbReference type="EMBL" id="CP024847">
    <property type="protein sequence ID" value="AUR52949.1"/>
    <property type="molecule type" value="Genomic_DNA"/>
</dbReference>
<keyword evidence="5 8" id="KW-0418">Kinase</keyword>
<reference evidence="9" key="1">
    <citation type="submission" date="2017-11" db="EMBL/GenBank/DDBJ databases">
        <authorList>
            <person name="Chan K.G."/>
            <person name="Lee L.S."/>
        </authorList>
    </citation>
    <scope>NUCLEOTIDE SEQUENCE [LARGE SCALE GENOMIC DNA]</scope>
    <source>
        <strain evidence="9">DSM 100970</strain>
    </source>
</reference>
<evidence type="ECO:0000256" key="4">
    <source>
        <dbReference type="ARBA" id="ARBA00022741"/>
    </source>
</evidence>
<dbReference type="FunFam" id="3.40.1190.20:FF:000003">
    <property type="entry name" value="Phosphomethylpyrimidine kinase ThiD"/>
    <property type="match status" value="1"/>
</dbReference>
<protein>
    <recommendedName>
        <fullName evidence="2">hydroxymethylpyrimidine kinase</fullName>
        <ecNumber evidence="2">2.7.1.49</ecNumber>
    </recommendedName>
</protein>
<dbReference type="Proteomes" id="UP000236655">
    <property type="component" value="Chromosome"/>
</dbReference>
<dbReference type="InterPro" id="IPR004399">
    <property type="entry name" value="HMP/HMP-P_kinase_dom"/>
</dbReference>
<dbReference type="PANTHER" id="PTHR20858:SF17">
    <property type="entry name" value="HYDROXYMETHYLPYRIMIDINE_PHOSPHOMETHYLPYRIMIDINE KINASE THI20-RELATED"/>
    <property type="match status" value="1"/>
</dbReference>
<proteinExistence type="predicted"/>
<dbReference type="Pfam" id="PF08543">
    <property type="entry name" value="Phos_pyr_kin"/>
    <property type="match status" value="1"/>
</dbReference>
<evidence type="ECO:0000256" key="2">
    <source>
        <dbReference type="ARBA" id="ARBA00012135"/>
    </source>
</evidence>
<dbReference type="CDD" id="cd01169">
    <property type="entry name" value="HMPP_kinase"/>
    <property type="match status" value="1"/>
</dbReference>
<dbReference type="GO" id="GO:0008902">
    <property type="term" value="F:hydroxymethylpyrimidine kinase activity"/>
    <property type="evidence" value="ECO:0007669"/>
    <property type="project" value="UniProtKB-EC"/>
</dbReference>
<comment type="pathway">
    <text evidence="1">Cofactor biosynthesis; thiamine diphosphate biosynthesis.</text>
</comment>
<keyword evidence="9" id="KW-1185">Reference proteome</keyword>
<evidence type="ECO:0000259" key="7">
    <source>
        <dbReference type="Pfam" id="PF08543"/>
    </source>
</evidence>
<evidence type="ECO:0000313" key="8">
    <source>
        <dbReference type="EMBL" id="AUR52949.1"/>
    </source>
</evidence>
<dbReference type="OrthoDB" id="9810880at2"/>
<organism evidence="8 9">
    <name type="scientific">Aquella oligotrophica</name>
    <dbReference type="NCBI Taxonomy" id="2067065"/>
    <lineage>
        <taxon>Bacteria</taxon>
        <taxon>Pseudomonadati</taxon>
        <taxon>Pseudomonadota</taxon>
        <taxon>Betaproteobacteria</taxon>
        <taxon>Neisseriales</taxon>
        <taxon>Neisseriaceae</taxon>
        <taxon>Aquella</taxon>
    </lineage>
</organism>
<evidence type="ECO:0000256" key="1">
    <source>
        <dbReference type="ARBA" id="ARBA00004948"/>
    </source>
</evidence>
<evidence type="ECO:0000256" key="5">
    <source>
        <dbReference type="ARBA" id="ARBA00022777"/>
    </source>
</evidence>
<dbReference type="PANTHER" id="PTHR20858">
    <property type="entry name" value="PHOSPHOMETHYLPYRIMIDINE KINASE"/>
    <property type="match status" value="1"/>
</dbReference>
<dbReference type="GO" id="GO:0009229">
    <property type="term" value="P:thiamine diphosphate biosynthetic process"/>
    <property type="evidence" value="ECO:0007669"/>
    <property type="project" value="UniProtKB-UniPathway"/>
</dbReference>
<evidence type="ECO:0000256" key="6">
    <source>
        <dbReference type="ARBA" id="ARBA00022840"/>
    </source>
</evidence>
<dbReference type="KEGG" id="nba:CUN60_11800"/>
<dbReference type="AlphaFoldDB" id="A0A2I7N928"/>
<dbReference type="GO" id="GO:0008972">
    <property type="term" value="F:phosphomethylpyrimidine kinase activity"/>
    <property type="evidence" value="ECO:0007669"/>
    <property type="project" value="InterPro"/>
</dbReference>
<keyword evidence="4" id="KW-0547">Nucleotide-binding</keyword>
<keyword evidence="6" id="KW-0067">ATP-binding</keyword>
<evidence type="ECO:0000313" key="9">
    <source>
        <dbReference type="Proteomes" id="UP000236655"/>
    </source>
</evidence>
<accession>A0A2I7N928</accession>
<dbReference type="GO" id="GO:0009228">
    <property type="term" value="P:thiamine biosynthetic process"/>
    <property type="evidence" value="ECO:0007669"/>
    <property type="project" value="InterPro"/>
</dbReference>
<dbReference type="SUPFAM" id="SSF53613">
    <property type="entry name" value="Ribokinase-like"/>
    <property type="match status" value="1"/>
</dbReference>
<dbReference type="EC" id="2.7.1.49" evidence="2"/>
<dbReference type="NCBIfam" id="TIGR00097">
    <property type="entry name" value="HMP-P_kinase"/>
    <property type="match status" value="1"/>
</dbReference>
<gene>
    <name evidence="8" type="primary">thiD</name>
    <name evidence="8" type="ORF">CUN60_11800</name>
</gene>
<dbReference type="UniPathway" id="UPA00060">
    <property type="reaction ID" value="UER00138"/>
</dbReference>
<evidence type="ECO:0000256" key="3">
    <source>
        <dbReference type="ARBA" id="ARBA00022679"/>
    </source>
</evidence>
<keyword evidence="3" id="KW-0808">Transferase</keyword>
<dbReference type="GO" id="GO:0005524">
    <property type="term" value="F:ATP binding"/>
    <property type="evidence" value="ECO:0007669"/>
    <property type="project" value="UniProtKB-KW"/>
</dbReference>
<sequence>MLAKALTIAGFDASGGAGIQADLKTFSALGCYGMSVLTALPIQNTCGVSNCYSIPLTAIEEQLDSIFSDITPDVIKIGMLFNSEIVNLVAQYLKQNAKGIPVVVDPVMVAKSGDMLLLPEAVSTLKEKILPLATVVTPNTDEAEVLFGHKINTQEAMLDAARQILETGVEAVFLKGGHMEGGMCQDLLFTEDKYQWFISRRIKSKNTHGTGCTLSAAIASGLARGDSLVTSCSNAKEYITQAILSFQYEAIGKGHGPVNHFHAIWKQNLAEKVAI</sequence>
<dbReference type="Gene3D" id="3.40.1190.20">
    <property type="match status" value="1"/>
</dbReference>
<dbReference type="InterPro" id="IPR013749">
    <property type="entry name" value="PM/HMP-P_kinase-1"/>
</dbReference>